<dbReference type="PANTHER" id="PTHR44846:SF17">
    <property type="entry name" value="GNTR-FAMILY TRANSCRIPTIONAL REGULATOR"/>
    <property type="match status" value="1"/>
</dbReference>
<organism evidence="5 6">
    <name type="scientific">Bradyrhizobium lablabi</name>
    <dbReference type="NCBI Taxonomy" id="722472"/>
    <lineage>
        <taxon>Bacteria</taxon>
        <taxon>Pseudomonadati</taxon>
        <taxon>Pseudomonadota</taxon>
        <taxon>Alphaproteobacteria</taxon>
        <taxon>Hyphomicrobiales</taxon>
        <taxon>Nitrobacteraceae</taxon>
        <taxon>Bradyrhizobium</taxon>
    </lineage>
</organism>
<dbReference type="InterPro" id="IPR036390">
    <property type="entry name" value="WH_DNA-bd_sf"/>
</dbReference>
<keyword evidence="3" id="KW-0804">Transcription</keyword>
<dbReference type="GO" id="GO:0003677">
    <property type="term" value="F:DNA binding"/>
    <property type="evidence" value="ECO:0007669"/>
    <property type="project" value="UniProtKB-KW"/>
</dbReference>
<evidence type="ECO:0000256" key="3">
    <source>
        <dbReference type="ARBA" id="ARBA00023163"/>
    </source>
</evidence>
<dbReference type="Pfam" id="PF07702">
    <property type="entry name" value="UTRA"/>
    <property type="match status" value="1"/>
</dbReference>
<dbReference type="InterPro" id="IPR000524">
    <property type="entry name" value="Tscrpt_reg_HTH_GntR"/>
</dbReference>
<dbReference type="PRINTS" id="PR00035">
    <property type="entry name" value="HTHGNTR"/>
</dbReference>
<dbReference type="Pfam" id="PF00392">
    <property type="entry name" value="GntR"/>
    <property type="match status" value="1"/>
</dbReference>
<dbReference type="InterPro" id="IPR011663">
    <property type="entry name" value="UTRA"/>
</dbReference>
<dbReference type="Proteomes" id="UP000189935">
    <property type="component" value="Chromosome I"/>
</dbReference>
<evidence type="ECO:0000256" key="2">
    <source>
        <dbReference type="ARBA" id="ARBA00023125"/>
    </source>
</evidence>
<accession>A0A1M6Y957</accession>
<proteinExistence type="predicted"/>
<evidence type="ECO:0000259" key="4">
    <source>
        <dbReference type="PROSITE" id="PS50949"/>
    </source>
</evidence>
<evidence type="ECO:0000313" key="5">
    <source>
        <dbReference type="EMBL" id="SHL14827.1"/>
    </source>
</evidence>
<dbReference type="SMART" id="SM00345">
    <property type="entry name" value="HTH_GNTR"/>
    <property type="match status" value="1"/>
</dbReference>
<dbReference type="EMBL" id="LT670844">
    <property type="protein sequence ID" value="SHL14827.1"/>
    <property type="molecule type" value="Genomic_DNA"/>
</dbReference>
<reference evidence="5 6" key="1">
    <citation type="submission" date="2016-11" db="EMBL/GenBank/DDBJ databases">
        <authorList>
            <person name="Jaros S."/>
            <person name="Januszkiewicz K."/>
            <person name="Wedrychowicz H."/>
        </authorList>
    </citation>
    <scope>NUCLEOTIDE SEQUENCE [LARGE SCALE GENOMIC DNA]</scope>
    <source>
        <strain evidence="5 6">GAS499</strain>
    </source>
</reference>
<keyword evidence="2" id="KW-0238">DNA-binding</keyword>
<name>A0A1M6Y957_9BRAD</name>
<dbReference type="InterPro" id="IPR028978">
    <property type="entry name" value="Chorismate_lyase_/UTRA_dom_sf"/>
</dbReference>
<dbReference type="SUPFAM" id="SSF46785">
    <property type="entry name" value="Winged helix' DNA-binding domain"/>
    <property type="match status" value="1"/>
</dbReference>
<dbReference type="SUPFAM" id="SSF64288">
    <property type="entry name" value="Chorismate lyase-like"/>
    <property type="match status" value="1"/>
</dbReference>
<evidence type="ECO:0000313" key="6">
    <source>
        <dbReference type="Proteomes" id="UP000189935"/>
    </source>
</evidence>
<protein>
    <submittedName>
        <fullName evidence="5">Transcriptional regulator, GntR family</fullName>
    </submittedName>
</protein>
<dbReference type="GO" id="GO:0045892">
    <property type="term" value="P:negative regulation of DNA-templated transcription"/>
    <property type="evidence" value="ECO:0007669"/>
    <property type="project" value="TreeGrafter"/>
</dbReference>
<dbReference type="SMART" id="SM00866">
    <property type="entry name" value="UTRA"/>
    <property type="match status" value="1"/>
</dbReference>
<dbReference type="AlphaFoldDB" id="A0A1M6Y957"/>
<dbReference type="PROSITE" id="PS50949">
    <property type="entry name" value="HTH_GNTR"/>
    <property type="match status" value="1"/>
</dbReference>
<dbReference type="OrthoDB" id="9808698at2"/>
<dbReference type="GO" id="GO:0003700">
    <property type="term" value="F:DNA-binding transcription factor activity"/>
    <property type="evidence" value="ECO:0007669"/>
    <property type="project" value="InterPro"/>
</dbReference>
<gene>
    <name evidence="5" type="ORF">SAMN05444159_5133</name>
</gene>
<sequence>MAVTTLAPKTKHRTSTRYRDIAAELQKEIRLGTYAVGKLLPTETELMARYSASRQTVREALRILLEQGLIIRRAGLGSVVIAAEPPVLFTHSVKSLNEWLRYSNETYRQVVRSSEIVADRKLAGMLKCELGKRWFLIEAIRRSDEFAAPLGWTEIYVLRKFAGVVKRRDHGRTPVHEQIAKMYGETIEYAQLEVFARGLPTKLAKPLQAKPGSPALTMVRRYYGLREELFEVTVTTHPEGRYIYTMDMQRSLRPAP</sequence>
<dbReference type="Gene3D" id="1.10.10.10">
    <property type="entry name" value="Winged helix-like DNA-binding domain superfamily/Winged helix DNA-binding domain"/>
    <property type="match status" value="1"/>
</dbReference>
<keyword evidence="1" id="KW-0805">Transcription regulation</keyword>
<dbReference type="Gene3D" id="3.40.1410.10">
    <property type="entry name" value="Chorismate lyase-like"/>
    <property type="match status" value="1"/>
</dbReference>
<dbReference type="InterPro" id="IPR050679">
    <property type="entry name" value="Bact_HTH_transcr_reg"/>
</dbReference>
<feature type="domain" description="HTH gntR-type" evidence="4">
    <location>
        <begin position="15"/>
        <end position="83"/>
    </location>
</feature>
<dbReference type="InterPro" id="IPR036388">
    <property type="entry name" value="WH-like_DNA-bd_sf"/>
</dbReference>
<evidence type="ECO:0000256" key="1">
    <source>
        <dbReference type="ARBA" id="ARBA00023015"/>
    </source>
</evidence>
<dbReference type="CDD" id="cd07377">
    <property type="entry name" value="WHTH_GntR"/>
    <property type="match status" value="1"/>
</dbReference>
<dbReference type="PANTHER" id="PTHR44846">
    <property type="entry name" value="MANNOSYL-D-GLYCERATE TRANSPORT/METABOLISM SYSTEM REPRESSOR MNGR-RELATED"/>
    <property type="match status" value="1"/>
</dbReference>